<dbReference type="Proteomes" id="UP000735302">
    <property type="component" value="Unassembled WGS sequence"/>
</dbReference>
<organism evidence="2 3">
    <name type="scientific">Plakobranchus ocellatus</name>
    <dbReference type="NCBI Taxonomy" id="259542"/>
    <lineage>
        <taxon>Eukaryota</taxon>
        <taxon>Metazoa</taxon>
        <taxon>Spiralia</taxon>
        <taxon>Lophotrochozoa</taxon>
        <taxon>Mollusca</taxon>
        <taxon>Gastropoda</taxon>
        <taxon>Heterobranchia</taxon>
        <taxon>Euthyneura</taxon>
        <taxon>Panpulmonata</taxon>
        <taxon>Sacoglossa</taxon>
        <taxon>Placobranchoidea</taxon>
        <taxon>Plakobranchidae</taxon>
        <taxon>Plakobranchus</taxon>
    </lineage>
</organism>
<dbReference type="EMBL" id="BLXT01008609">
    <property type="protein sequence ID" value="GFO50333.1"/>
    <property type="molecule type" value="Genomic_DNA"/>
</dbReference>
<reference evidence="2 3" key="1">
    <citation type="journal article" date="2021" name="Elife">
        <title>Chloroplast acquisition without the gene transfer in kleptoplastic sea slugs, Plakobranchus ocellatus.</title>
        <authorList>
            <person name="Maeda T."/>
            <person name="Takahashi S."/>
            <person name="Yoshida T."/>
            <person name="Shimamura S."/>
            <person name="Takaki Y."/>
            <person name="Nagai Y."/>
            <person name="Toyoda A."/>
            <person name="Suzuki Y."/>
            <person name="Arimoto A."/>
            <person name="Ishii H."/>
            <person name="Satoh N."/>
            <person name="Nishiyama T."/>
            <person name="Hasebe M."/>
            <person name="Maruyama T."/>
            <person name="Minagawa J."/>
            <person name="Obokata J."/>
            <person name="Shigenobu S."/>
        </authorList>
    </citation>
    <scope>NUCLEOTIDE SEQUENCE [LARGE SCALE GENOMIC DNA]</scope>
</reference>
<evidence type="ECO:0000313" key="2">
    <source>
        <dbReference type="EMBL" id="GFO50333.1"/>
    </source>
</evidence>
<evidence type="ECO:0000256" key="1">
    <source>
        <dbReference type="SAM" id="MobiDB-lite"/>
    </source>
</evidence>
<evidence type="ECO:0000313" key="3">
    <source>
        <dbReference type="Proteomes" id="UP000735302"/>
    </source>
</evidence>
<comment type="caution">
    <text evidence="2">The sequence shown here is derived from an EMBL/GenBank/DDBJ whole genome shotgun (WGS) entry which is preliminary data.</text>
</comment>
<keyword evidence="3" id="KW-1185">Reference proteome</keyword>
<name>A0AAV4E1X5_9GAST</name>
<gene>
    <name evidence="2" type="ORF">PoB_007683800</name>
</gene>
<dbReference type="AlphaFoldDB" id="A0AAV4E1X5"/>
<protein>
    <submittedName>
        <fullName evidence="2">Uncharacterized protein</fullName>
    </submittedName>
</protein>
<feature type="region of interest" description="Disordered" evidence="1">
    <location>
        <begin position="1"/>
        <end position="23"/>
    </location>
</feature>
<accession>A0AAV4E1X5</accession>
<sequence>MDQAAEEEMQSLKNLNPKQGAIPKRFHLSNPCACKDSSSESDAEDEDFRTPEECSMDVYTYRERKQGCSRSFSNSIAAYAGCSRDTTITNISKEESELYR</sequence>
<proteinExistence type="predicted"/>